<gene>
    <name evidence="2" type="ORF">ACFOEN_06950</name>
</gene>
<comment type="caution">
    <text evidence="2">The sequence shown here is derived from an EMBL/GenBank/DDBJ whole genome shotgun (WGS) entry which is preliminary data.</text>
</comment>
<accession>A0ABV7H0R9</accession>
<name>A0ABV7H0R9_9BURK</name>
<proteinExistence type="predicted"/>
<dbReference type="Proteomes" id="UP001595556">
    <property type="component" value="Unassembled WGS sequence"/>
</dbReference>
<keyword evidence="1" id="KW-0812">Transmembrane</keyword>
<dbReference type="InterPro" id="IPR014562">
    <property type="entry name" value="UCP030959_TPR_rpt-cont"/>
</dbReference>
<dbReference type="EMBL" id="JBHRTI010000003">
    <property type="protein sequence ID" value="MFC3147375.1"/>
    <property type="molecule type" value="Genomic_DNA"/>
</dbReference>
<keyword evidence="1" id="KW-1133">Transmembrane helix</keyword>
<reference evidence="3" key="1">
    <citation type="journal article" date="2019" name="Int. J. Syst. Evol. Microbiol.">
        <title>The Global Catalogue of Microorganisms (GCM) 10K type strain sequencing project: providing services to taxonomists for standard genome sequencing and annotation.</title>
        <authorList>
            <consortium name="The Broad Institute Genomics Platform"/>
            <consortium name="The Broad Institute Genome Sequencing Center for Infectious Disease"/>
            <person name="Wu L."/>
            <person name="Ma J."/>
        </authorList>
    </citation>
    <scope>NUCLEOTIDE SEQUENCE [LARGE SCALE GENOMIC DNA]</scope>
    <source>
        <strain evidence="3">KCTC 52168</strain>
    </source>
</reference>
<sequence length="252" mass="27872">MHILGLGLHVVVAIFFAIHAVKTGRNTYWLFILFAFPLLGSIVYFFAEYMGDMRNNPAARKAYRAMEKVLDPDRELRDATREYEISPSVQNRMRLATAELNKGHAAAARDHYRACLNGPLADDPDLLMGLARAEVETSEGEAALRSLDALIKARPDWHPDSVALLKARACALSRSQPETLAAFEAAAQLGSGLEAKARFIEWLVSVGQLDAARRIQAEIDQSTKHWPGHARELNAPWFKLARQALAGADAAR</sequence>
<evidence type="ECO:0000313" key="2">
    <source>
        <dbReference type="EMBL" id="MFC3147375.1"/>
    </source>
</evidence>
<protein>
    <recommendedName>
        <fullName evidence="4">Tetratricopeptide repeat protein</fullName>
    </recommendedName>
</protein>
<dbReference type="Gene3D" id="1.25.40.10">
    <property type="entry name" value="Tetratricopeptide repeat domain"/>
    <property type="match status" value="1"/>
</dbReference>
<dbReference type="RefSeq" id="WP_377302331.1">
    <property type="nucleotide sequence ID" value="NZ_CP180191.1"/>
</dbReference>
<evidence type="ECO:0000313" key="3">
    <source>
        <dbReference type="Proteomes" id="UP001595556"/>
    </source>
</evidence>
<evidence type="ECO:0000256" key="1">
    <source>
        <dbReference type="SAM" id="Phobius"/>
    </source>
</evidence>
<feature type="transmembrane region" description="Helical" evidence="1">
    <location>
        <begin position="30"/>
        <end position="47"/>
    </location>
</feature>
<evidence type="ECO:0008006" key="4">
    <source>
        <dbReference type="Google" id="ProtNLM"/>
    </source>
</evidence>
<keyword evidence="3" id="KW-1185">Reference proteome</keyword>
<dbReference type="PIRSF" id="PIRSF030959">
    <property type="entry name" value="UCP030959"/>
    <property type="match status" value="1"/>
</dbReference>
<dbReference type="InterPro" id="IPR011990">
    <property type="entry name" value="TPR-like_helical_dom_sf"/>
</dbReference>
<keyword evidence="1" id="KW-0472">Membrane</keyword>
<organism evidence="2 3">
    <name type="scientific">Piscinibacterium candidicorallinum</name>
    <dbReference type="NCBI Taxonomy" id="1793872"/>
    <lineage>
        <taxon>Bacteria</taxon>
        <taxon>Pseudomonadati</taxon>
        <taxon>Pseudomonadota</taxon>
        <taxon>Betaproteobacteria</taxon>
        <taxon>Burkholderiales</taxon>
        <taxon>Piscinibacterium</taxon>
    </lineage>
</organism>